<keyword evidence="11" id="KW-1185">Reference proteome</keyword>
<evidence type="ECO:0000256" key="9">
    <source>
        <dbReference type="SAM" id="Phobius"/>
    </source>
</evidence>
<dbReference type="PANTHER" id="PTHR34295:SF4">
    <property type="entry name" value="BIOTIN TRANSPORTER BIOY-RELATED"/>
    <property type="match status" value="1"/>
</dbReference>
<evidence type="ECO:0000313" key="10">
    <source>
        <dbReference type="EMBL" id="OXM16066.1"/>
    </source>
</evidence>
<dbReference type="GO" id="GO:0005886">
    <property type="term" value="C:plasma membrane"/>
    <property type="evidence" value="ECO:0007669"/>
    <property type="project" value="UniProtKB-SubCell"/>
</dbReference>
<evidence type="ECO:0000256" key="4">
    <source>
        <dbReference type="ARBA" id="ARBA00022475"/>
    </source>
</evidence>
<dbReference type="PANTHER" id="PTHR34295">
    <property type="entry name" value="BIOTIN TRANSPORTER BIOY"/>
    <property type="match status" value="1"/>
</dbReference>
<dbReference type="AlphaFoldDB" id="A0A229P1D7"/>
<dbReference type="GO" id="GO:0015225">
    <property type="term" value="F:biotin transmembrane transporter activity"/>
    <property type="evidence" value="ECO:0007669"/>
    <property type="project" value="UniProtKB-UniRule"/>
</dbReference>
<keyword evidence="4 8" id="KW-1003">Cell membrane</keyword>
<accession>A0A229P1D7</accession>
<dbReference type="InterPro" id="IPR003784">
    <property type="entry name" value="BioY"/>
</dbReference>
<evidence type="ECO:0000256" key="1">
    <source>
        <dbReference type="ARBA" id="ARBA00004651"/>
    </source>
</evidence>
<gene>
    <name evidence="10" type="ORF">CGZ75_05015</name>
</gene>
<proteinExistence type="inferred from homology"/>
<dbReference type="PIRSF" id="PIRSF016661">
    <property type="entry name" value="BioY"/>
    <property type="match status" value="1"/>
</dbReference>
<feature type="transmembrane region" description="Helical" evidence="9">
    <location>
        <begin position="60"/>
        <end position="84"/>
    </location>
</feature>
<dbReference type="EMBL" id="NMUQ01000001">
    <property type="protein sequence ID" value="OXM16066.1"/>
    <property type="molecule type" value="Genomic_DNA"/>
</dbReference>
<evidence type="ECO:0000313" key="11">
    <source>
        <dbReference type="Proteomes" id="UP000215145"/>
    </source>
</evidence>
<comment type="caution">
    <text evidence="10">The sequence shown here is derived from an EMBL/GenBank/DDBJ whole genome shotgun (WGS) entry which is preliminary data.</text>
</comment>
<evidence type="ECO:0000256" key="3">
    <source>
        <dbReference type="ARBA" id="ARBA00022448"/>
    </source>
</evidence>
<organism evidence="10 11">
    <name type="scientific">Paenibacillus herberti</name>
    <dbReference type="NCBI Taxonomy" id="1619309"/>
    <lineage>
        <taxon>Bacteria</taxon>
        <taxon>Bacillati</taxon>
        <taxon>Bacillota</taxon>
        <taxon>Bacilli</taxon>
        <taxon>Bacillales</taxon>
        <taxon>Paenibacillaceae</taxon>
        <taxon>Paenibacillus</taxon>
    </lineage>
</organism>
<sequence>MSSVSPLRRIVFIALFAALFVLFSSIQIQIGVSPIPFTLQTMAVALAGAFLGARDGFLSIVLVYALTATGLPMIYGQGGLALLAGPTAGFLWIFPICAFIIGLIVPRILAGAGNRSYFMTFLLVFIVMEVVGSLMAYVGGIPWLMHAADLSFSSAMNGGCYPFLVPDLLKNIVAAAAAVALRSYLPSLRLLRHSSKAFPAAPAA</sequence>
<evidence type="ECO:0000256" key="2">
    <source>
        <dbReference type="ARBA" id="ARBA00010692"/>
    </source>
</evidence>
<dbReference type="OrthoDB" id="9803495at2"/>
<comment type="similarity">
    <text evidence="2 8">Belongs to the BioY family.</text>
</comment>
<evidence type="ECO:0000256" key="7">
    <source>
        <dbReference type="ARBA" id="ARBA00023136"/>
    </source>
</evidence>
<keyword evidence="3 8" id="KW-0813">Transport</keyword>
<dbReference type="Proteomes" id="UP000215145">
    <property type="component" value="Unassembled WGS sequence"/>
</dbReference>
<feature type="transmembrane region" description="Helical" evidence="9">
    <location>
        <begin position="90"/>
        <end position="109"/>
    </location>
</feature>
<dbReference type="Gene3D" id="1.10.1760.20">
    <property type="match status" value="1"/>
</dbReference>
<reference evidence="10 11" key="1">
    <citation type="submission" date="2017-07" db="EMBL/GenBank/DDBJ databases">
        <title>Paenibacillus herberti R33 genome sequencing and assembly.</title>
        <authorList>
            <person name="Su W."/>
        </authorList>
    </citation>
    <scope>NUCLEOTIDE SEQUENCE [LARGE SCALE GENOMIC DNA]</scope>
    <source>
        <strain evidence="10 11">R33</strain>
    </source>
</reference>
<keyword evidence="7 8" id="KW-0472">Membrane</keyword>
<evidence type="ECO:0000256" key="6">
    <source>
        <dbReference type="ARBA" id="ARBA00022989"/>
    </source>
</evidence>
<feature type="transmembrane region" description="Helical" evidence="9">
    <location>
        <begin position="168"/>
        <end position="185"/>
    </location>
</feature>
<feature type="transmembrane region" description="Helical" evidence="9">
    <location>
        <begin position="35"/>
        <end position="53"/>
    </location>
</feature>
<feature type="transmembrane region" description="Helical" evidence="9">
    <location>
        <begin position="121"/>
        <end position="148"/>
    </location>
</feature>
<keyword evidence="5 9" id="KW-0812">Transmembrane</keyword>
<evidence type="ECO:0000256" key="8">
    <source>
        <dbReference type="PIRNR" id="PIRNR016661"/>
    </source>
</evidence>
<comment type="subcellular location">
    <subcellularLocation>
        <location evidence="1 8">Cell membrane</location>
        <topology evidence="1 8">Multi-pass membrane protein</topology>
    </subcellularLocation>
</comment>
<name>A0A229P1D7_9BACL</name>
<dbReference type="Pfam" id="PF02632">
    <property type="entry name" value="BioY"/>
    <property type="match status" value="1"/>
</dbReference>
<dbReference type="RefSeq" id="WP_089523151.1">
    <property type="nucleotide sequence ID" value="NZ_NMUQ01000001.1"/>
</dbReference>
<evidence type="ECO:0000256" key="5">
    <source>
        <dbReference type="ARBA" id="ARBA00022692"/>
    </source>
</evidence>
<keyword evidence="6 9" id="KW-1133">Transmembrane helix</keyword>
<protein>
    <recommendedName>
        <fullName evidence="8">Biotin transporter</fullName>
    </recommendedName>
</protein>